<dbReference type="Pfam" id="PF08282">
    <property type="entry name" value="Hydrolase_3"/>
    <property type="match status" value="1"/>
</dbReference>
<dbReference type="InterPro" id="IPR023214">
    <property type="entry name" value="HAD_sf"/>
</dbReference>
<proteinExistence type="predicted"/>
<organism evidence="1 2">
    <name type="scientific">Babesia ovata</name>
    <dbReference type="NCBI Taxonomy" id="189622"/>
    <lineage>
        <taxon>Eukaryota</taxon>
        <taxon>Sar</taxon>
        <taxon>Alveolata</taxon>
        <taxon>Apicomplexa</taxon>
        <taxon>Aconoidasida</taxon>
        <taxon>Piroplasmida</taxon>
        <taxon>Babesiidae</taxon>
        <taxon>Babesia</taxon>
    </lineage>
</organism>
<sequence length="279" mass="30758">MGFLPRFERSVPYVAFDVDATFGGPFRSVCSRNAETFMDACGSGQVAFFCTGRGREDSVRMLYDVYEGLPIYHGFPGVYHSGAVVLDKQGRLIHGTYFSRSALLRIIEAIVYTSHEAYTVFCSFDNWLILGAETSLLGAAMAENGVQAELRICTREQIVDSEISQVLVYHYGEVVRVLGALDNVLYNLRRDPRGGMQLTPMGVSPAMGIWRLLRYYNVSHDICAYVGHSCDIADMPSLNRGRDAIHGSQNELENIERAQIVSMRSPGPGSTDLSVGSSA</sequence>
<dbReference type="OrthoDB" id="363943at2759"/>
<keyword evidence="1" id="KW-0378">Hydrolase</keyword>
<gene>
    <name evidence="1" type="ORF">BOVATA_015460</name>
</gene>
<dbReference type="AlphaFoldDB" id="A0A2H6KAN4"/>
<reference evidence="1 2" key="1">
    <citation type="journal article" date="2017" name="BMC Genomics">
        <title>Whole-genome assembly of Babesia ovata and comparative genomics between closely related pathogens.</title>
        <authorList>
            <person name="Yamagishi J."/>
            <person name="Asada M."/>
            <person name="Hakimi H."/>
            <person name="Tanaka T.Q."/>
            <person name="Sugimoto C."/>
            <person name="Kawazu S."/>
        </authorList>
    </citation>
    <scope>NUCLEOTIDE SEQUENCE [LARGE SCALE GENOMIC DNA]</scope>
    <source>
        <strain evidence="1 2">Miyake</strain>
    </source>
</reference>
<accession>A0A2H6KAN4</accession>
<comment type="caution">
    <text evidence="1">The sequence shown here is derived from an EMBL/GenBank/DDBJ whole genome shotgun (WGS) entry which is preliminary data.</text>
</comment>
<name>A0A2H6KAN4_9APIC</name>
<dbReference type="InterPro" id="IPR036412">
    <property type="entry name" value="HAD-like_sf"/>
</dbReference>
<dbReference type="RefSeq" id="XP_028866296.1">
    <property type="nucleotide sequence ID" value="XM_029010463.1"/>
</dbReference>
<dbReference type="Gene3D" id="3.40.50.1000">
    <property type="entry name" value="HAD superfamily/HAD-like"/>
    <property type="match status" value="1"/>
</dbReference>
<evidence type="ECO:0000313" key="1">
    <source>
        <dbReference type="EMBL" id="GBE60053.1"/>
    </source>
</evidence>
<evidence type="ECO:0000313" key="2">
    <source>
        <dbReference type="Proteomes" id="UP000236319"/>
    </source>
</evidence>
<dbReference type="GO" id="GO:0016787">
    <property type="term" value="F:hydrolase activity"/>
    <property type="evidence" value="ECO:0007669"/>
    <property type="project" value="UniProtKB-KW"/>
</dbReference>
<dbReference type="VEuPathDB" id="PiroplasmaDB:BOVATA_015460"/>
<dbReference type="SUPFAM" id="SSF56784">
    <property type="entry name" value="HAD-like"/>
    <property type="match status" value="1"/>
</dbReference>
<protein>
    <submittedName>
        <fullName evidence="1">Haloacid dehalogenase-like hydrolase family member</fullName>
    </submittedName>
</protein>
<dbReference type="Proteomes" id="UP000236319">
    <property type="component" value="Unassembled WGS sequence"/>
</dbReference>
<keyword evidence="2" id="KW-1185">Reference proteome</keyword>
<dbReference type="GeneID" id="39873823"/>
<dbReference type="Gene3D" id="3.30.1240.10">
    <property type="match status" value="1"/>
</dbReference>
<dbReference type="EMBL" id="BDSA01000002">
    <property type="protein sequence ID" value="GBE60053.1"/>
    <property type="molecule type" value="Genomic_DNA"/>
</dbReference>